<evidence type="ECO:0000313" key="4">
    <source>
        <dbReference type="EMBL" id="GEB19383.1"/>
    </source>
</evidence>
<dbReference type="SUPFAM" id="SSF55729">
    <property type="entry name" value="Acyl-CoA N-acyltransferases (Nat)"/>
    <property type="match status" value="1"/>
</dbReference>
<dbReference type="CDD" id="cd04301">
    <property type="entry name" value="NAT_SF"/>
    <property type="match status" value="1"/>
</dbReference>
<protein>
    <submittedName>
        <fullName evidence="4">Putative N-acetyltransferase YobR</fullName>
    </submittedName>
</protein>
<dbReference type="InterPro" id="IPR000182">
    <property type="entry name" value="GNAT_dom"/>
</dbReference>
<evidence type="ECO:0000256" key="1">
    <source>
        <dbReference type="ARBA" id="ARBA00022679"/>
    </source>
</evidence>
<dbReference type="PANTHER" id="PTHR43420">
    <property type="entry name" value="ACETYLTRANSFERASE"/>
    <property type="match status" value="1"/>
</dbReference>
<keyword evidence="2" id="KW-0012">Acyltransferase</keyword>
<reference evidence="4 5" key="1">
    <citation type="submission" date="2019-06" db="EMBL/GenBank/DDBJ databases">
        <title>Whole genome shotgun sequence of Paenarthrobacter aurescens NBRC 12136.</title>
        <authorList>
            <person name="Hosoyama A."/>
            <person name="Uohara A."/>
            <person name="Ohji S."/>
            <person name="Ichikawa N."/>
        </authorList>
    </citation>
    <scope>NUCLEOTIDE SEQUENCE [LARGE SCALE GENOMIC DNA]</scope>
    <source>
        <strain evidence="4 5">NBRC 12136</strain>
    </source>
</reference>
<organism evidence="4 5">
    <name type="scientific">Paenarthrobacter aurescens</name>
    <name type="common">Arthrobacter aurescens</name>
    <dbReference type="NCBI Taxonomy" id="43663"/>
    <lineage>
        <taxon>Bacteria</taxon>
        <taxon>Bacillati</taxon>
        <taxon>Actinomycetota</taxon>
        <taxon>Actinomycetes</taxon>
        <taxon>Micrococcales</taxon>
        <taxon>Micrococcaceae</taxon>
        <taxon>Paenarthrobacter</taxon>
    </lineage>
</organism>
<keyword evidence="1 4" id="KW-0808">Transferase</keyword>
<dbReference type="GO" id="GO:0016747">
    <property type="term" value="F:acyltransferase activity, transferring groups other than amino-acyl groups"/>
    <property type="evidence" value="ECO:0007669"/>
    <property type="project" value="InterPro"/>
</dbReference>
<dbReference type="AlphaFoldDB" id="A0A4Y3NDR4"/>
<dbReference type="RefSeq" id="WP_141283593.1">
    <property type="nucleotide sequence ID" value="NZ_BAAAWK010000001.1"/>
</dbReference>
<dbReference type="Pfam" id="PF24553">
    <property type="entry name" value="Rv0428c_C"/>
    <property type="match status" value="1"/>
</dbReference>
<dbReference type="InterPro" id="IPR050680">
    <property type="entry name" value="YpeA/RimI_acetyltransf"/>
</dbReference>
<dbReference type="EMBL" id="BJMD01000011">
    <property type="protein sequence ID" value="GEB19383.1"/>
    <property type="molecule type" value="Genomic_DNA"/>
</dbReference>
<evidence type="ECO:0000313" key="5">
    <source>
        <dbReference type="Proteomes" id="UP000317715"/>
    </source>
</evidence>
<feature type="domain" description="N-acetyltransferase" evidence="3">
    <location>
        <begin position="131"/>
        <end position="268"/>
    </location>
</feature>
<keyword evidence="5" id="KW-1185">Reference proteome</keyword>
<evidence type="ECO:0000259" key="3">
    <source>
        <dbReference type="PROSITE" id="PS51186"/>
    </source>
</evidence>
<dbReference type="GeneID" id="97301148"/>
<sequence>MLEQAFLESLMDKAWPGLEREVLNLEDPEQDTAGEWVLRASSGVTQRANSVWPRNIAGGTVTSRCIASAVRAAGQWYRLRRLPLIFQVFDDPGTSMLNAVLDQQRFTRQSATKIMIRGVEGLPVRTPGRNVELSREPSGEWLRLWWSVDGRGGEAELEVAQKVLTACPALYAMVRNDDGVPAAVGRLALVDGWGGIYSMATSAAHRRRGYGTEVLAALMKAGTEHGLEGFWLLVTEANRGAQSLYAQAGFNHYGSYLYRQAPLQRTPSGC</sequence>
<dbReference type="OrthoDB" id="9775595at2"/>
<dbReference type="Proteomes" id="UP000317715">
    <property type="component" value="Unassembled WGS sequence"/>
</dbReference>
<comment type="caution">
    <text evidence="4">The sequence shown here is derived from an EMBL/GenBank/DDBJ whole genome shotgun (WGS) entry which is preliminary data.</text>
</comment>
<gene>
    <name evidence="4" type="primary">yobR</name>
    <name evidence="4" type="ORF">AAU01_21380</name>
</gene>
<dbReference type="InterPro" id="IPR016181">
    <property type="entry name" value="Acyl_CoA_acyltransferase"/>
</dbReference>
<name>A0A4Y3NDR4_PAEAU</name>
<dbReference type="PROSITE" id="PS51186">
    <property type="entry name" value="GNAT"/>
    <property type="match status" value="1"/>
</dbReference>
<dbReference type="InterPro" id="IPR056935">
    <property type="entry name" value="Rv0428c-like_C"/>
</dbReference>
<evidence type="ECO:0000256" key="2">
    <source>
        <dbReference type="ARBA" id="ARBA00023315"/>
    </source>
</evidence>
<proteinExistence type="predicted"/>
<accession>A0A4Y3NDR4</accession>
<dbReference type="Gene3D" id="3.40.630.30">
    <property type="match status" value="1"/>
</dbReference>